<proteinExistence type="predicted"/>
<dbReference type="Pfam" id="PF13738">
    <property type="entry name" value="Pyr_redox_3"/>
    <property type="match status" value="1"/>
</dbReference>
<reference evidence="3" key="1">
    <citation type="journal article" date="2019" name="Int. J. Syst. Evol. Microbiol.">
        <title>The Global Catalogue of Microorganisms (GCM) 10K type strain sequencing project: providing services to taxonomists for standard genome sequencing and annotation.</title>
        <authorList>
            <consortium name="The Broad Institute Genomics Platform"/>
            <consortium name="The Broad Institute Genome Sequencing Center for Infectious Disease"/>
            <person name="Wu L."/>
            <person name="Ma J."/>
        </authorList>
    </citation>
    <scope>NUCLEOTIDE SEQUENCE [LARGE SCALE GENOMIC DNA]</scope>
    <source>
        <strain evidence="3">DFY41</strain>
    </source>
</reference>
<dbReference type="PRINTS" id="PR00411">
    <property type="entry name" value="PNDRDTASEI"/>
</dbReference>
<accession>A0ABW0BPL7</accession>
<gene>
    <name evidence="2" type="ORF">ACFPGP_21890</name>
</gene>
<organism evidence="2 3">
    <name type="scientific">Nocardioides taihuensis</name>
    <dbReference type="NCBI Taxonomy" id="1835606"/>
    <lineage>
        <taxon>Bacteria</taxon>
        <taxon>Bacillati</taxon>
        <taxon>Actinomycetota</taxon>
        <taxon>Actinomycetes</taxon>
        <taxon>Propionibacteriales</taxon>
        <taxon>Nocardioidaceae</taxon>
        <taxon>Nocardioides</taxon>
    </lineage>
</organism>
<dbReference type="Proteomes" id="UP001596087">
    <property type="component" value="Unassembled WGS sequence"/>
</dbReference>
<evidence type="ECO:0000313" key="2">
    <source>
        <dbReference type="EMBL" id="MFC5179349.1"/>
    </source>
</evidence>
<keyword evidence="3" id="KW-1185">Reference proteome</keyword>
<dbReference type="Gene3D" id="3.50.50.60">
    <property type="entry name" value="FAD/NAD(P)-binding domain"/>
    <property type="match status" value="1"/>
</dbReference>
<evidence type="ECO:0000313" key="3">
    <source>
        <dbReference type="Proteomes" id="UP001596087"/>
    </source>
</evidence>
<dbReference type="RefSeq" id="WP_378593409.1">
    <property type="nucleotide sequence ID" value="NZ_JBHSKD010000027.1"/>
</dbReference>
<comment type="caution">
    <text evidence="2">The sequence shown here is derived from an EMBL/GenBank/DDBJ whole genome shotgun (WGS) entry which is preliminary data.</text>
</comment>
<keyword evidence="1" id="KW-0560">Oxidoreductase</keyword>
<dbReference type="InterPro" id="IPR036188">
    <property type="entry name" value="FAD/NAD-bd_sf"/>
</dbReference>
<sequence length="412" mass="44225">MHSIDTVVIGAGHAGVATSHALTAAGVEHVVLERGRIGERWLSERWDSLRLLTPNWMSRLPGWEYGGPDPDGFMTAGELATYLGAYAGSFAAPVVHSAVHRVAVDSREGFRVVTDLDVWRAARVVVATGHCHRAVVPRGATDLSADILQLDPLHYRGPQSVAPDGVLVVGASSTGVQIAAELRAAGHDVVLAVGRHSRLPRRYRGRDIMSWLDVLGSFDRTVDELPARAARSEPSLQLVAGSDNLDLEVLHAAGVQLVGRFRGAAGATAYFADDLSSHVSDAERRMCRVLARIDALPPQGTGPTDAVDVRPVRVASGTGHLSLRERRIGTVVWATGFHGAWPWLEPPVVSHGRITQHRGRTAVPGLYTVGQRFQHRRGSSLIDGARHDVVDVVSDVVTARTHPRRLVPSGAA</sequence>
<dbReference type="PANTHER" id="PTHR43539">
    <property type="entry name" value="FLAVIN-BINDING MONOOXYGENASE-LIKE PROTEIN (AFU_ORTHOLOGUE AFUA_4G09220)"/>
    <property type="match status" value="1"/>
</dbReference>
<evidence type="ECO:0000256" key="1">
    <source>
        <dbReference type="ARBA" id="ARBA00023002"/>
    </source>
</evidence>
<dbReference type="SUPFAM" id="SSF51905">
    <property type="entry name" value="FAD/NAD(P)-binding domain"/>
    <property type="match status" value="2"/>
</dbReference>
<dbReference type="InterPro" id="IPR050982">
    <property type="entry name" value="Auxin_biosynth/cation_transpt"/>
</dbReference>
<dbReference type="PANTHER" id="PTHR43539:SF78">
    <property type="entry name" value="FLAVIN-CONTAINING MONOOXYGENASE"/>
    <property type="match status" value="1"/>
</dbReference>
<protein>
    <submittedName>
        <fullName evidence="2">NAD(P)-binding domain-containing protein</fullName>
    </submittedName>
</protein>
<dbReference type="EMBL" id="JBHSKD010000027">
    <property type="protein sequence ID" value="MFC5179349.1"/>
    <property type="molecule type" value="Genomic_DNA"/>
</dbReference>
<name>A0ABW0BPL7_9ACTN</name>